<comment type="subcellular location">
    <subcellularLocation>
        <location evidence="1">Cell membrane</location>
        <topology evidence="1">Multi-pass membrane protein</topology>
    </subcellularLocation>
</comment>
<evidence type="ECO:0000313" key="8">
    <source>
        <dbReference type="EMBL" id="VAW82227.1"/>
    </source>
</evidence>
<feature type="transmembrane region" description="Helical" evidence="7">
    <location>
        <begin position="149"/>
        <end position="171"/>
    </location>
</feature>
<feature type="transmembrane region" description="Helical" evidence="7">
    <location>
        <begin position="54"/>
        <end position="76"/>
    </location>
</feature>
<evidence type="ECO:0000256" key="3">
    <source>
        <dbReference type="ARBA" id="ARBA00022475"/>
    </source>
</evidence>
<keyword evidence="4 7" id="KW-0812">Transmembrane</keyword>
<feature type="transmembrane region" description="Helical" evidence="7">
    <location>
        <begin position="263"/>
        <end position="283"/>
    </location>
</feature>
<dbReference type="InterPro" id="IPR036259">
    <property type="entry name" value="MFS_trans_sf"/>
</dbReference>
<keyword evidence="8" id="KW-0808">Transferase</keyword>
<dbReference type="GO" id="GO:0005886">
    <property type="term" value="C:plasma membrane"/>
    <property type="evidence" value="ECO:0007669"/>
    <property type="project" value="UniProtKB-SubCell"/>
</dbReference>
<evidence type="ECO:0000256" key="6">
    <source>
        <dbReference type="ARBA" id="ARBA00023136"/>
    </source>
</evidence>
<dbReference type="PANTHER" id="PTHR43266">
    <property type="entry name" value="MACROLIDE-EFFLUX PROTEIN"/>
    <property type="match status" value="1"/>
</dbReference>
<proteinExistence type="predicted"/>
<dbReference type="PANTHER" id="PTHR43266:SF2">
    <property type="entry name" value="MAJOR FACILITATOR SUPERFAMILY (MFS) PROFILE DOMAIN-CONTAINING PROTEIN"/>
    <property type="match status" value="1"/>
</dbReference>
<feature type="transmembrane region" description="Helical" evidence="7">
    <location>
        <begin position="177"/>
        <end position="194"/>
    </location>
</feature>
<evidence type="ECO:0000256" key="7">
    <source>
        <dbReference type="SAM" id="Phobius"/>
    </source>
</evidence>
<dbReference type="EC" id="2.3.1.51" evidence="8"/>
<keyword evidence="6 7" id="KW-0472">Membrane</keyword>
<keyword evidence="5 7" id="KW-1133">Transmembrane helix</keyword>
<keyword evidence="8" id="KW-0012">Acyltransferase</keyword>
<dbReference type="AlphaFoldDB" id="A0A3B0Z3W8"/>
<keyword evidence="2" id="KW-0813">Transport</keyword>
<gene>
    <name evidence="8" type="ORF">MNBD_GAMMA12-1047</name>
</gene>
<feature type="transmembrane region" description="Helical" evidence="7">
    <location>
        <begin position="384"/>
        <end position="406"/>
    </location>
</feature>
<keyword evidence="3" id="KW-1003">Cell membrane</keyword>
<feature type="transmembrane region" description="Helical" evidence="7">
    <location>
        <begin position="295"/>
        <end position="315"/>
    </location>
</feature>
<dbReference type="EMBL" id="UOFL01000238">
    <property type="protein sequence ID" value="VAW82227.1"/>
    <property type="molecule type" value="Genomic_DNA"/>
</dbReference>
<organism evidence="8">
    <name type="scientific">hydrothermal vent metagenome</name>
    <dbReference type="NCBI Taxonomy" id="652676"/>
    <lineage>
        <taxon>unclassified sequences</taxon>
        <taxon>metagenomes</taxon>
        <taxon>ecological metagenomes</taxon>
    </lineage>
</organism>
<name>A0A3B0Z3W8_9ZZZZ</name>
<dbReference type="InterPro" id="IPR011701">
    <property type="entry name" value="MFS"/>
</dbReference>
<sequence length="447" mass="49417">MNNKKLLADSHFRPLFWTQFCGALNDNLFKLALVTLVLSQAKGYLLWGLNTESLVILSTGIFILPFFLFSTIAGQLADKYDKARLIRYIKWLEIGIMCFAAIGFITENIGFLVIILFLMGTQSTLFGPLKYSILPQHLPAQSLVAANGLIEMATFLAILLGTILGGVLILMSPGGTIIVSISILTVAVIGYLFSCKIPDAAPCAPHTVIRYNFIAETFSQLAHARHNRDVFNAIVAISWFWYVGATLLTLLPPISEEFQASNYLYTILLTFLSLGIGLGSILCDKLMGSLKSGNFLVPIGALGLVIFAIDFYFAATHMVAISPSMIDHTIGDKPLVSVGSFMSSFTAWRILIDLTLFGMSAGFYIVPLYVILQQRSDEQHRSRMIAVNNILNALFIVVSVVAGFILKRWFSLNEIILITALISLIVYAIIFTTQKEFMQELKSRLSH</sequence>
<dbReference type="Pfam" id="PF07690">
    <property type="entry name" value="MFS_1"/>
    <property type="match status" value="1"/>
</dbReference>
<feature type="transmembrane region" description="Helical" evidence="7">
    <location>
        <begin position="230"/>
        <end position="251"/>
    </location>
</feature>
<feature type="transmembrane region" description="Helical" evidence="7">
    <location>
        <begin position="412"/>
        <end position="432"/>
    </location>
</feature>
<evidence type="ECO:0000256" key="1">
    <source>
        <dbReference type="ARBA" id="ARBA00004651"/>
    </source>
</evidence>
<evidence type="ECO:0000256" key="4">
    <source>
        <dbReference type="ARBA" id="ARBA00022692"/>
    </source>
</evidence>
<reference evidence="8" key="1">
    <citation type="submission" date="2018-06" db="EMBL/GenBank/DDBJ databases">
        <authorList>
            <person name="Zhirakovskaya E."/>
        </authorList>
    </citation>
    <scope>NUCLEOTIDE SEQUENCE</scope>
</reference>
<dbReference type="SUPFAM" id="SSF103473">
    <property type="entry name" value="MFS general substrate transporter"/>
    <property type="match status" value="1"/>
</dbReference>
<accession>A0A3B0Z3W8</accession>
<dbReference type="CDD" id="cd06173">
    <property type="entry name" value="MFS_MefA_like"/>
    <property type="match status" value="1"/>
</dbReference>
<dbReference type="GO" id="GO:0003841">
    <property type="term" value="F:1-acylglycerol-3-phosphate O-acyltransferase activity"/>
    <property type="evidence" value="ECO:0007669"/>
    <property type="project" value="UniProtKB-EC"/>
</dbReference>
<evidence type="ECO:0000256" key="5">
    <source>
        <dbReference type="ARBA" id="ARBA00022989"/>
    </source>
</evidence>
<feature type="transmembrane region" description="Helical" evidence="7">
    <location>
        <begin position="350"/>
        <end position="372"/>
    </location>
</feature>
<dbReference type="GO" id="GO:0022857">
    <property type="term" value="F:transmembrane transporter activity"/>
    <property type="evidence" value="ECO:0007669"/>
    <property type="project" value="InterPro"/>
</dbReference>
<evidence type="ECO:0000256" key="2">
    <source>
        <dbReference type="ARBA" id="ARBA00022448"/>
    </source>
</evidence>
<dbReference type="Gene3D" id="1.20.1250.20">
    <property type="entry name" value="MFS general substrate transporter like domains"/>
    <property type="match status" value="1"/>
</dbReference>
<protein>
    <submittedName>
        <fullName evidence="8">1-acyl-sn-glycerol-3-phosphate acyltransferase</fullName>
        <ecNumber evidence="8">2.3.1.51</ecNumber>
    </submittedName>
</protein>